<proteinExistence type="predicted"/>
<feature type="domain" description="PPIase cyclophilin-type" evidence="1">
    <location>
        <begin position="38"/>
        <end position="219"/>
    </location>
</feature>
<sequence length="426" mass="46462">MSRRLLKFVTILVGLTGLVRAQEADGLLADIVTSTGQNFTIELRYDAAPRTVAHFMRLASGDQPWLDHATGNVVNEVPYFTGSKFQKFLSQSGPNRAYLQFGERKDLFGTEGPGYVLRDEIRRYGNGSGALILPHAAYTVTMANNGPHSSGGRIIITLVNDPQFDDVNSAFGTVRQQYYTYNSQGQPTGVTNGRIAVDNIFGSFGQVSITSISIRRRGVGANAFDETQHWGELPTMGKVPITSVTHTPTNVILHHDSQAGGVYRSYASPDLFNWYYAPSFDVYHGVGVGPSSPMSLTHGGSPRGFYRLTGVFYPVTTAPQNLYDSSISVGVGTVDNVRFDFDASGTQSIYTFPNGDWGELIYDYTVTGPYTAELHVTTPGLAETTYTLYFGGKNLNVSTTERMSAKIKYAGQDEKDSFFTIGPSAL</sequence>
<dbReference type="InterPro" id="IPR029000">
    <property type="entry name" value="Cyclophilin-like_dom_sf"/>
</dbReference>
<evidence type="ECO:0000313" key="2">
    <source>
        <dbReference type="EMBL" id="BDS06684.1"/>
    </source>
</evidence>
<accession>A0AAT9FKZ0</accession>
<dbReference type="PROSITE" id="PS50072">
    <property type="entry name" value="CSA_PPIASE_2"/>
    <property type="match status" value="1"/>
</dbReference>
<reference evidence="2" key="1">
    <citation type="submission" date="2024-07" db="EMBL/GenBank/DDBJ databases">
        <title>Complete genome sequence of Verrucomicrobiaceae bacterium NT6N.</title>
        <authorList>
            <person name="Huang C."/>
            <person name="Takami H."/>
            <person name="Hamasaki K."/>
        </authorList>
    </citation>
    <scope>NUCLEOTIDE SEQUENCE</scope>
    <source>
        <strain evidence="2">NT6N</strain>
    </source>
</reference>
<dbReference type="SUPFAM" id="SSF50891">
    <property type="entry name" value="Cyclophilin-like"/>
    <property type="match status" value="1"/>
</dbReference>
<dbReference type="InterPro" id="IPR002130">
    <property type="entry name" value="Cyclophilin-type_PPIase_dom"/>
</dbReference>
<name>A0AAT9FKZ0_9BACT</name>
<dbReference type="EMBL" id="AP026866">
    <property type="protein sequence ID" value="BDS06684.1"/>
    <property type="molecule type" value="Genomic_DNA"/>
</dbReference>
<dbReference type="GO" id="GO:0003755">
    <property type="term" value="F:peptidyl-prolyl cis-trans isomerase activity"/>
    <property type="evidence" value="ECO:0007669"/>
    <property type="project" value="InterPro"/>
</dbReference>
<dbReference type="Pfam" id="PF00160">
    <property type="entry name" value="Pro_isomerase"/>
    <property type="match status" value="1"/>
</dbReference>
<organism evidence="2">
    <name type="scientific">Oceaniferula spumae</name>
    <dbReference type="NCBI Taxonomy" id="2979115"/>
    <lineage>
        <taxon>Bacteria</taxon>
        <taxon>Pseudomonadati</taxon>
        <taxon>Verrucomicrobiota</taxon>
        <taxon>Verrucomicrobiia</taxon>
        <taxon>Verrucomicrobiales</taxon>
        <taxon>Verrucomicrobiaceae</taxon>
        <taxon>Oceaniferula</taxon>
    </lineage>
</organism>
<gene>
    <name evidence="2" type="ORF">NT6N_17240</name>
</gene>
<evidence type="ECO:0000259" key="1">
    <source>
        <dbReference type="PROSITE" id="PS50072"/>
    </source>
</evidence>
<dbReference type="Gene3D" id="2.40.100.10">
    <property type="entry name" value="Cyclophilin-like"/>
    <property type="match status" value="1"/>
</dbReference>
<protein>
    <recommendedName>
        <fullName evidence="1">PPIase cyclophilin-type domain-containing protein</fullName>
    </recommendedName>
</protein>
<dbReference type="AlphaFoldDB" id="A0AAT9FKZ0"/>
<dbReference type="KEGG" id="osu:NT6N_17240"/>